<dbReference type="AlphaFoldDB" id="A0A840TPM6"/>
<keyword evidence="1" id="KW-0444">Lipid biosynthesis</keyword>
<protein>
    <submittedName>
        <fullName evidence="4">Acyl carrier protein phosphodiesterase</fullName>
    </submittedName>
</protein>
<comment type="caution">
    <text evidence="4">The sequence shown here is derived from an EMBL/GenBank/DDBJ whole genome shotgun (WGS) entry which is preliminary data.</text>
</comment>
<sequence>MNFLAHLLLSGTNEEIILGNFVADFIKGRLTDEKTRSWHPDFLLGVRLHRFIDSYTDAHPVVRDMKRRIAVQHGKTAGVAGDIYFDHFLALDFNHYNQVPFSIFVDTMYALIQQKNSAIPQAMRPMAQAMIQYDWLRGYRSIDGIRRSLDGLSRRFAFMQDLRGAEKELLTHFDYYHTAFKLFFPELMQASALFILQHQDHHTR</sequence>
<dbReference type="RefSeq" id="WP_184172353.1">
    <property type="nucleotide sequence ID" value="NZ_JACHGF010000002.1"/>
</dbReference>
<dbReference type="PANTHER" id="PTHR38764">
    <property type="entry name" value="ACYL CARRIER PROTEIN PHOSPHODIESTERASE"/>
    <property type="match status" value="1"/>
</dbReference>
<gene>
    <name evidence="4" type="ORF">HNQ92_001309</name>
</gene>
<name>A0A840TPM6_9BACT</name>
<evidence type="ECO:0000256" key="1">
    <source>
        <dbReference type="ARBA" id="ARBA00022516"/>
    </source>
</evidence>
<dbReference type="Pfam" id="PF04336">
    <property type="entry name" value="ACP_PD"/>
    <property type="match status" value="1"/>
</dbReference>
<evidence type="ECO:0000256" key="3">
    <source>
        <dbReference type="ARBA" id="ARBA00023098"/>
    </source>
</evidence>
<evidence type="ECO:0000313" key="4">
    <source>
        <dbReference type="EMBL" id="MBB5283183.1"/>
    </source>
</evidence>
<dbReference type="PANTHER" id="PTHR38764:SF1">
    <property type="entry name" value="ACYL CARRIER PROTEIN PHOSPHODIESTERASE"/>
    <property type="match status" value="1"/>
</dbReference>
<reference evidence="4 5" key="1">
    <citation type="submission" date="2020-08" db="EMBL/GenBank/DDBJ databases">
        <title>Genomic Encyclopedia of Type Strains, Phase IV (KMG-IV): sequencing the most valuable type-strain genomes for metagenomic binning, comparative biology and taxonomic classification.</title>
        <authorList>
            <person name="Goeker M."/>
        </authorList>
    </citation>
    <scope>NUCLEOTIDE SEQUENCE [LARGE SCALE GENOMIC DNA]</scope>
    <source>
        <strain evidence="4 5">DSM 105074</strain>
    </source>
</reference>
<keyword evidence="2" id="KW-0378">Hydrolase</keyword>
<dbReference type="EMBL" id="JACHGF010000002">
    <property type="protein sequence ID" value="MBB5283183.1"/>
    <property type="molecule type" value="Genomic_DNA"/>
</dbReference>
<dbReference type="InterPro" id="IPR007431">
    <property type="entry name" value="ACP_PD"/>
</dbReference>
<evidence type="ECO:0000313" key="5">
    <source>
        <dbReference type="Proteomes" id="UP000557307"/>
    </source>
</evidence>
<dbReference type="PIRSF" id="PIRSF011489">
    <property type="entry name" value="DUF479"/>
    <property type="match status" value="1"/>
</dbReference>
<evidence type="ECO:0000256" key="2">
    <source>
        <dbReference type="ARBA" id="ARBA00022801"/>
    </source>
</evidence>
<dbReference type="GO" id="GO:0008770">
    <property type="term" value="F:[acyl-carrier-protein] phosphodiesterase activity"/>
    <property type="evidence" value="ECO:0007669"/>
    <property type="project" value="InterPro"/>
</dbReference>
<dbReference type="Proteomes" id="UP000557307">
    <property type="component" value="Unassembled WGS sequence"/>
</dbReference>
<keyword evidence="5" id="KW-1185">Reference proteome</keyword>
<dbReference type="GO" id="GO:0006633">
    <property type="term" value="P:fatty acid biosynthetic process"/>
    <property type="evidence" value="ECO:0007669"/>
    <property type="project" value="InterPro"/>
</dbReference>
<organism evidence="4 5">
    <name type="scientific">Rhabdobacter roseus</name>
    <dbReference type="NCBI Taxonomy" id="1655419"/>
    <lineage>
        <taxon>Bacteria</taxon>
        <taxon>Pseudomonadati</taxon>
        <taxon>Bacteroidota</taxon>
        <taxon>Cytophagia</taxon>
        <taxon>Cytophagales</taxon>
        <taxon>Cytophagaceae</taxon>
        <taxon>Rhabdobacter</taxon>
    </lineage>
</organism>
<accession>A0A840TPM6</accession>
<proteinExistence type="predicted"/>
<keyword evidence="3" id="KW-0443">Lipid metabolism</keyword>